<organism evidence="13 14">
    <name type="scientific">Stegodyphus mimosarum</name>
    <name type="common">African social velvet spider</name>
    <dbReference type="NCBI Taxonomy" id="407821"/>
    <lineage>
        <taxon>Eukaryota</taxon>
        <taxon>Metazoa</taxon>
        <taxon>Ecdysozoa</taxon>
        <taxon>Arthropoda</taxon>
        <taxon>Chelicerata</taxon>
        <taxon>Arachnida</taxon>
        <taxon>Araneae</taxon>
        <taxon>Araneomorphae</taxon>
        <taxon>Entelegynae</taxon>
        <taxon>Eresoidea</taxon>
        <taxon>Eresidae</taxon>
        <taxon>Stegodyphus</taxon>
    </lineage>
</organism>
<evidence type="ECO:0000256" key="11">
    <source>
        <dbReference type="SAM" id="Phobius"/>
    </source>
</evidence>
<gene>
    <name evidence="13" type="ORF">X975_16670</name>
</gene>
<dbReference type="PRINTS" id="PR00237">
    <property type="entry name" value="GPCRRHODOPSN"/>
</dbReference>
<keyword evidence="13" id="KW-0527">Neuropeptide</keyword>
<evidence type="ECO:0000256" key="8">
    <source>
        <dbReference type="ARBA" id="ARBA00023224"/>
    </source>
</evidence>
<evidence type="ECO:0000259" key="12">
    <source>
        <dbReference type="PROSITE" id="PS50262"/>
    </source>
</evidence>
<dbReference type="AlphaFoldDB" id="A0A087UQ40"/>
<dbReference type="Proteomes" id="UP000054359">
    <property type="component" value="Unassembled WGS sequence"/>
</dbReference>
<dbReference type="OMA" id="PESAWCA"/>
<dbReference type="PROSITE" id="PS00237">
    <property type="entry name" value="G_PROTEIN_RECEP_F1_1"/>
    <property type="match status" value="1"/>
</dbReference>
<feature type="transmembrane region" description="Helical" evidence="11">
    <location>
        <begin position="100"/>
        <end position="122"/>
    </location>
</feature>
<dbReference type="SUPFAM" id="SSF81321">
    <property type="entry name" value="Family A G protein-coupled receptor-like"/>
    <property type="match status" value="1"/>
</dbReference>
<evidence type="ECO:0000256" key="4">
    <source>
        <dbReference type="ARBA" id="ARBA00022989"/>
    </source>
</evidence>
<dbReference type="STRING" id="407821.A0A087UQ40"/>
<keyword evidence="5 9" id="KW-0297">G-protein coupled receptor</keyword>
<proteinExistence type="inferred from homology"/>
<dbReference type="Pfam" id="PF00001">
    <property type="entry name" value="7tm_1"/>
    <property type="match status" value="1"/>
</dbReference>
<name>A0A087UQ40_STEMI</name>
<comment type="subcellular location">
    <subcellularLocation>
        <location evidence="1">Membrane</location>
        <topology evidence="1">Multi-pass membrane protein</topology>
    </subcellularLocation>
</comment>
<keyword evidence="3 9" id="KW-0812">Transmembrane</keyword>
<dbReference type="GO" id="GO:0008188">
    <property type="term" value="F:neuropeptide receptor activity"/>
    <property type="evidence" value="ECO:0007669"/>
    <property type="project" value="TreeGrafter"/>
</dbReference>
<protein>
    <submittedName>
        <fullName evidence="13">Neuropeptides capa receptor</fullName>
    </submittedName>
</protein>
<dbReference type="Gene3D" id="1.20.1070.10">
    <property type="entry name" value="Rhodopsin 7-helix transmembrane proteins"/>
    <property type="match status" value="1"/>
</dbReference>
<reference evidence="13 14" key="1">
    <citation type="submission" date="2013-11" db="EMBL/GenBank/DDBJ databases">
        <title>Genome sequencing of Stegodyphus mimosarum.</title>
        <authorList>
            <person name="Bechsgaard J."/>
        </authorList>
    </citation>
    <scope>NUCLEOTIDE SEQUENCE [LARGE SCALE GENOMIC DNA]</scope>
</reference>
<accession>A0A087UQ40</accession>
<evidence type="ECO:0000256" key="6">
    <source>
        <dbReference type="ARBA" id="ARBA00023136"/>
    </source>
</evidence>
<evidence type="ECO:0000313" key="13">
    <source>
        <dbReference type="EMBL" id="KFM79479.1"/>
    </source>
</evidence>
<keyword evidence="14" id="KW-1185">Reference proteome</keyword>
<dbReference type="PANTHER" id="PTHR24243:SF107">
    <property type="entry name" value="NEUROPEPTIDES CAPA RECEPTOR"/>
    <property type="match status" value="1"/>
</dbReference>
<feature type="transmembrane region" description="Helical" evidence="11">
    <location>
        <begin position="158"/>
        <end position="177"/>
    </location>
</feature>
<feature type="non-terminal residue" evidence="13">
    <location>
        <position position="362"/>
    </location>
</feature>
<evidence type="ECO:0000256" key="7">
    <source>
        <dbReference type="ARBA" id="ARBA00023170"/>
    </source>
</evidence>
<dbReference type="GO" id="GO:0005886">
    <property type="term" value="C:plasma membrane"/>
    <property type="evidence" value="ECO:0007669"/>
    <property type="project" value="TreeGrafter"/>
</dbReference>
<dbReference type="PANTHER" id="PTHR24243">
    <property type="entry name" value="G-PROTEIN COUPLED RECEPTOR"/>
    <property type="match status" value="1"/>
</dbReference>
<dbReference type="PROSITE" id="PS50262">
    <property type="entry name" value="G_PROTEIN_RECEP_F1_2"/>
    <property type="match status" value="1"/>
</dbReference>
<feature type="domain" description="G-protein coupled receptors family 1 profile" evidence="12">
    <location>
        <begin position="1"/>
        <end position="223"/>
    </location>
</feature>
<dbReference type="InterPro" id="IPR017452">
    <property type="entry name" value="GPCR_Rhodpsn_7TM"/>
</dbReference>
<keyword evidence="6 11" id="KW-0472">Membrane</keyword>
<evidence type="ECO:0000256" key="3">
    <source>
        <dbReference type="ARBA" id="ARBA00022692"/>
    </source>
</evidence>
<evidence type="ECO:0000256" key="2">
    <source>
        <dbReference type="ARBA" id="ARBA00010663"/>
    </source>
</evidence>
<evidence type="ECO:0000256" key="1">
    <source>
        <dbReference type="ARBA" id="ARBA00004141"/>
    </source>
</evidence>
<feature type="region of interest" description="Disordered" evidence="10">
    <location>
        <begin position="335"/>
        <end position="362"/>
    </location>
</feature>
<sequence length="362" mass="41194">MCWLRGVVPEATAYASILTIVTFSTERYIAICHPIRQQTKSKLSRAIRNIGIIWVFSGASALPYAVFTRVNYVKTKGGLIIEESAWCGFPFNDPDRSWETLMLCSTFLFFVAPISLITALYVRIALALHQSRNLHRSTSESAQCRAERERSKARSRRMVVRMLVAVVIAFFVCWAPFHAQRLLFLYVSLYSTWTDTLRLINQNLFTLAGCFYYFNSTINPILYSVMSNRFRVAFREKLCAGPPSLWCICCCFFCCVRDFEKRSQQTPAIYRNSNSHSSVRSYVSYNQNKMAGVNNNNVSGGALLPRPRSMAVNYNEKCGVVTTWVNNEMDVDKKVVRSPSSSSPSSRKYGRTLTVSPPLTHR</sequence>
<feature type="transmembrane region" description="Helical" evidence="11">
    <location>
        <begin position="46"/>
        <end position="67"/>
    </location>
</feature>
<dbReference type="InterPro" id="IPR000276">
    <property type="entry name" value="GPCR_Rhodpsn"/>
</dbReference>
<feature type="compositionally biased region" description="Polar residues" evidence="10">
    <location>
        <begin position="353"/>
        <end position="362"/>
    </location>
</feature>
<comment type="similarity">
    <text evidence="2 9">Belongs to the G-protein coupled receptor 1 family.</text>
</comment>
<keyword evidence="7 9" id="KW-0675">Receptor</keyword>
<evidence type="ECO:0000256" key="9">
    <source>
        <dbReference type="RuleBase" id="RU000688"/>
    </source>
</evidence>
<evidence type="ECO:0000256" key="10">
    <source>
        <dbReference type="SAM" id="MobiDB-lite"/>
    </source>
</evidence>
<dbReference type="EMBL" id="KK120976">
    <property type="protein sequence ID" value="KFM79479.1"/>
    <property type="molecule type" value="Genomic_DNA"/>
</dbReference>
<evidence type="ECO:0000313" key="14">
    <source>
        <dbReference type="Proteomes" id="UP000054359"/>
    </source>
</evidence>
<keyword evidence="4 11" id="KW-1133">Transmembrane helix</keyword>
<keyword evidence="8 9" id="KW-0807">Transducer</keyword>
<feature type="transmembrane region" description="Helical" evidence="11">
    <location>
        <begin position="204"/>
        <end position="225"/>
    </location>
</feature>
<evidence type="ECO:0000256" key="5">
    <source>
        <dbReference type="ARBA" id="ARBA00023040"/>
    </source>
</evidence>
<dbReference type="OrthoDB" id="6422134at2759"/>